<evidence type="ECO:0000256" key="1">
    <source>
        <dbReference type="SAM" id="Phobius"/>
    </source>
</evidence>
<keyword evidence="3" id="KW-1185">Reference proteome</keyword>
<keyword evidence="1" id="KW-0812">Transmembrane</keyword>
<dbReference type="OrthoDB" id="2985014at2759"/>
<dbReference type="InterPro" id="IPR036259">
    <property type="entry name" value="MFS_trans_sf"/>
</dbReference>
<feature type="transmembrane region" description="Helical" evidence="1">
    <location>
        <begin position="6"/>
        <end position="25"/>
    </location>
</feature>
<sequence>MSPGLSTVRGIAGVIWAIFWFALTFESPTFHPTISPEEKKYILDAIGPVSTTHPTIRRFSLWQSHKHIHTQIQ</sequence>
<accession>A0A183D8C1</accession>
<protein>
    <submittedName>
        <fullName evidence="4">MFS domain-containing protein</fullName>
    </submittedName>
</protein>
<evidence type="ECO:0000313" key="4">
    <source>
        <dbReference type="WBParaSite" id="GPUH_0000496901-mRNA-1"/>
    </source>
</evidence>
<keyword evidence="1" id="KW-0472">Membrane</keyword>
<dbReference type="SUPFAM" id="SSF103473">
    <property type="entry name" value="MFS general substrate transporter"/>
    <property type="match status" value="1"/>
</dbReference>
<evidence type="ECO:0000313" key="2">
    <source>
        <dbReference type="EMBL" id="VDK48358.1"/>
    </source>
</evidence>
<dbReference type="EMBL" id="UYRT01009950">
    <property type="protein sequence ID" value="VDK48358.1"/>
    <property type="molecule type" value="Genomic_DNA"/>
</dbReference>
<keyword evidence="1" id="KW-1133">Transmembrane helix</keyword>
<dbReference type="AlphaFoldDB" id="A0A183D8C1"/>
<reference evidence="2 3" key="2">
    <citation type="submission" date="2018-11" db="EMBL/GenBank/DDBJ databases">
        <authorList>
            <consortium name="Pathogen Informatics"/>
        </authorList>
    </citation>
    <scope>NUCLEOTIDE SEQUENCE [LARGE SCALE GENOMIC DNA]</scope>
</reference>
<evidence type="ECO:0000313" key="3">
    <source>
        <dbReference type="Proteomes" id="UP000271098"/>
    </source>
</evidence>
<dbReference type="WBParaSite" id="GPUH_0000496901-mRNA-1">
    <property type="protein sequence ID" value="GPUH_0000496901-mRNA-1"/>
    <property type="gene ID" value="GPUH_0000496901"/>
</dbReference>
<proteinExistence type="predicted"/>
<organism evidence="4">
    <name type="scientific">Gongylonema pulchrum</name>
    <dbReference type="NCBI Taxonomy" id="637853"/>
    <lineage>
        <taxon>Eukaryota</taxon>
        <taxon>Metazoa</taxon>
        <taxon>Ecdysozoa</taxon>
        <taxon>Nematoda</taxon>
        <taxon>Chromadorea</taxon>
        <taxon>Rhabditida</taxon>
        <taxon>Spirurina</taxon>
        <taxon>Spiruromorpha</taxon>
        <taxon>Spiruroidea</taxon>
        <taxon>Gongylonematidae</taxon>
        <taxon>Gongylonema</taxon>
    </lineage>
</organism>
<name>A0A183D8C1_9BILA</name>
<gene>
    <name evidence="2" type="ORF">GPUH_LOCUS4963</name>
</gene>
<dbReference type="Proteomes" id="UP000271098">
    <property type="component" value="Unassembled WGS sequence"/>
</dbReference>
<reference evidence="4" key="1">
    <citation type="submission" date="2016-06" db="UniProtKB">
        <authorList>
            <consortium name="WormBaseParasite"/>
        </authorList>
    </citation>
    <scope>IDENTIFICATION</scope>
</reference>